<sequence length="379" mass="41884">MPTRHPSYMLSIASQTKILLLLRVRLRLSSQRSTILDRCHLPGGQAGDELHGAQEGEESHAPVPDQVRVASETQLVQRTFENHHRSVVRIFVKGGKRNTLGTGFVVHHDGATCLVLTCYHTFQGFDQGHGDLQISVNFSGMADDVPAQVFRSTANRDLVLLRVLGDLPSCYPPVVFSDEMNVSGRDVVMIGFFGVDSASMLVEPGASRGRIMGEPVVKQAEPICEHIISNYTIESGTSGGPIFMEDEVVGVNAVVDIGKVAAISVRTVKSVLMSWIEGNNGQDIKIPDMLRLIASKAPRIERSAEVCSSSARRCSAILRRKMVHSRMALFFLVCQPDGRTFPQRWIGFLCVKVKMLDDRGSFGSGRIPLFEWEKRKSYF</sequence>
<reference evidence="2" key="3">
    <citation type="submission" date="2018-08" db="UniProtKB">
        <authorList>
            <consortium name="EnsemblPlants"/>
        </authorList>
    </citation>
    <scope>IDENTIFICATION</scope>
    <source>
        <strain evidence="2">cv. Bd21</strain>
    </source>
</reference>
<evidence type="ECO:0000313" key="2">
    <source>
        <dbReference type="EnsemblPlants" id="PNT64666"/>
    </source>
</evidence>
<evidence type="ECO:0000313" key="3">
    <source>
        <dbReference type="Proteomes" id="UP000008810"/>
    </source>
</evidence>
<dbReference type="ExpressionAtlas" id="A0A2K2CRL0">
    <property type="expression patterns" value="baseline"/>
</dbReference>
<dbReference type="PANTHER" id="PTHR43019:SF64">
    <property type="entry name" value="OS07G0666400 PROTEIN"/>
    <property type="match status" value="1"/>
</dbReference>
<dbReference type="OrthoDB" id="695020at2759"/>
<dbReference type="Proteomes" id="UP000008810">
    <property type="component" value="Chromosome 4"/>
</dbReference>
<dbReference type="Gramene" id="PNT64666">
    <property type="protein sequence ID" value="PNT64666"/>
    <property type="gene ID" value="BRADI_4g31210v3"/>
</dbReference>
<evidence type="ECO:0008006" key="4">
    <source>
        <dbReference type="Google" id="ProtNLM"/>
    </source>
</evidence>
<dbReference type="EMBL" id="CM000883">
    <property type="protein sequence ID" value="PNT64666.1"/>
    <property type="molecule type" value="Genomic_DNA"/>
</dbReference>
<keyword evidence="3" id="KW-1185">Reference proteome</keyword>
<evidence type="ECO:0000313" key="1">
    <source>
        <dbReference type="EMBL" id="PNT64666.1"/>
    </source>
</evidence>
<gene>
    <name evidence="2" type="primary">LOC100829139</name>
    <name evidence="1" type="ORF">BRADI_4g31210v3</name>
</gene>
<accession>A0A2K2CRL0</accession>
<protein>
    <recommendedName>
        <fullName evidence="4">Serine protease</fullName>
    </recommendedName>
</protein>
<dbReference type="InterPro" id="IPR043504">
    <property type="entry name" value="Peptidase_S1_PA_chymotrypsin"/>
</dbReference>
<dbReference type="PANTHER" id="PTHR43019">
    <property type="entry name" value="SERINE ENDOPROTEASE DEGS"/>
    <property type="match status" value="1"/>
</dbReference>
<dbReference type="SUPFAM" id="SSF50494">
    <property type="entry name" value="Trypsin-like serine proteases"/>
    <property type="match status" value="1"/>
</dbReference>
<name>A0A2K2CRL0_BRADI</name>
<proteinExistence type="predicted"/>
<dbReference type="Pfam" id="PF13365">
    <property type="entry name" value="Trypsin_2"/>
    <property type="match status" value="1"/>
</dbReference>
<dbReference type="Gene3D" id="2.40.10.10">
    <property type="entry name" value="Trypsin-like serine proteases"/>
    <property type="match status" value="2"/>
</dbReference>
<reference evidence="1" key="2">
    <citation type="submission" date="2017-06" db="EMBL/GenBank/DDBJ databases">
        <title>WGS assembly of Brachypodium distachyon.</title>
        <authorList>
            <consortium name="The International Brachypodium Initiative"/>
            <person name="Lucas S."/>
            <person name="Harmon-Smith M."/>
            <person name="Lail K."/>
            <person name="Tice H."/>
            <person name="Grimwood J."/>
            <person name="Bruce D."/>
            <person name="Barry K."/>
            <person name="Shu S."/>
            <person name="Lindquist E."/>
            <person name="Wang M."/>
            <person name="Pitluck S."/>
            <person name="Vogel J.P."/>
            <person name="Garvin D.F."/>
            <person name="Mockler T.C."/>
            <person name="Schmutz J."/>
            <person name="Rokhsar D."/>
            <person name="Bevan M.W."/>
        </authorList>
    </citation>
    <scope>NUCLEOTIDE SEQUENCE</scope>
    <source>
        <strain evidence="1">Bd21</strain>
    </source>
</reference>
<dbReference type="AlphaFoldDB" id="A0A2K2CRL0"/>
<dbReference type="InterPro" id="IPR009003">
    <property type="entry name" value="Peptidase_S1_PA"/>
</dbReference>
<organism evidence="1">
    <name type="scientific">Brachypodium distachyon</name>
    <name type="common">Purple false brome</name>
    <name type="synonym">Trachynia distachya</name>
    <dbReference type="NCBI Taxonomy" id="15368"/>
    <lineage>
        <taxon>Eukaryota</taxon>
        <taxon>Viridiplantae</taxon>
        <taxon>Streptophyta</taxon>
        <taxon>Embryophyta</taxon>
        <taxon>Tracheophyta</taxon>
        <taxon>Spermatophyta</taxon>
        <taxon>Magnoliopsida</taxon>
        <taxon>Liliopsida</taxon>
        <taxon>Poales</taxon>
        <taxon>Poaceae</taxon>
        <taxon>BOP clade</taxon>
        <taxon>Pooideae</taxon>
        <taxon>Stipodae</taxon>
        <taxon>Brachypodieae</taxon>
        <taxon>Brachypodium</taxon>
    </lineage>
</organism>
<reference evidence="1 2" key="1">
    <citation type="journal article" date="2010" name="Nature">
        <title>Genome sequencing and analysis of the model grass Brachypodium distachyon.</title>
        <authorList>
            <consortium name="International Brachypodium Initiative"/>
        </authorList>
    </citation>
    <scope>NUCLEOTIDE SEQUENCE [LARGE SCALE GENOMIC DNA]</scope>
    <source>
        <strain evidence="1 2">Bd21</strain>
    </source>
</reference>
<dbReference type="EnsemblPlants" id="PNT64666">
    <property type="protein sequence ID" value="PNT64666"/>
    <property type="gene ID" value="BRADI_4g31210v3"/>
</dbReference>